<reference evidence="2" key="2">
    <citation type="journal article" date="2021" name="Microbiome">
        <title>Successional dynamics and alternative stable states in a saline activated sludge microbial community over 9 years.</title>
        <authorList>
            <person name="Wang Y."/>
            <person name="Ye J."/>
            <person name="Ju F."/>
            <person name="Liu L."/>
            <person name="Boyd J.A."/>
            <person name="Deng Y."/>
            <person name="Parks D.H."/>
            <person name="Jiang X."/>
            <person name="Yin X."/>
            <person name="Woodcroft B.J."/>
            <person name="Tyson G.W."/>
            <person name="Hugenholtz P."/>
            <person name="Polz M.F."/>
            <person name="Zhang T."/>
        </authorList>
    </citation>
    <scope>NUCLEOTIDE SEQUENCE</scope>
    <source>
        <strain evidence="2">HKST-UBA01</strain>
    </source>
</reference>
<protein>
    <submittedName>
        <fullName evidence="2">NYN domain-containing protein</fullName>
    </submittedName>
</protein>
<dbReference type="PANTHER" id="PTHR35811">
    <property type="entry name" value="SLR1870 PROTEIN"/>
    <property type="match status" value="1"/>
</dbReference>
<sequence length="259" mass="29430">MAIAEDRVEARIALFIDFENIALGMKGSKKKFDMQRIMDRLLEKGRIIVKRAYADWGRYDEFKKDLHEVAIELIEVPKRSQTGKNSADIRLTVDALDLCYTKEHLDTFVVVSGDSDFSPLVSKLKENNKHVIGVGLRGSTSRLLSDNCDEFLFYEEMEGRRVEPAASNSKSKKLPPQKQEAFALLLDAIEALLRENKDILWSSMIKDTIKRKRPSFSESGFGYRTFSELLEDAASHGVIKITRDDRSGGTYVVTEVHFS</sequence>
<evidence type="ECO:0000259" key="1">
    <source>
        <dbReference type="PROSITE" id="PS51644"/>
    </source>
</evidence>
<dbReference type="InterPro" id="IPR021139">
    <property type="entry name" value="NYN"/>
</dbReference>
<dbReference type="CDD" id="cd11297">
    <property type="entry name" value="PIN_LabA-like_N_1"/>
    <property type="match status" value="1"/>
</dbReference>
<comment type="caution">
    <text evidence="2">The sequence shown here is derived from an EMBL/GenBank/DDBJ whole genome shotgun (WGS) entry which is preliminary data.</text>
</comment>
<accession>A0A956LXN3</accession>
<dbReference type="CDD" id="cd10146">
    <property type="entry name" value="LabA_like_C"/>
    <property type="match status" value="1"/>
</dbReference>
<dbReference type="EMBL" id="JAGQHR010000031">
    <property type="protein sequence ID" value="MCA9726457.1"/>
    <property type="molecule type" value="Genomic_DNA"/>
</dbReference>
<dbReference type="PROSITE" id="PS51644">
    <property type="entry name" value="HTH_OST"/>
    <property type="match status" value="1"/>
</dbReference>
<organism evidence="2 3">
    <name type="scientific">Eiseniibacteriota bacterium</name>
    <dbReference type="NCBI Taxonomy" id="2212470"/>
    <lineage>
        <taxon>Bacteria</taxon>
        <taxon>Candidatus Eiseniibacteriota</taxon>
    </lineage>
</organism>
<proteinExistence type="predicted"/>
<dbReference type="Proteomes" id="UP000697710">
    <property type="component" value="Unassembled WGS sequence"/>
</dbReference>
<dbReference type="Pfam" id="PF01936">
    <property type="entry name" value="NYN"/>
    <property type="match status" value="1"/>
</dbReference>
<dbReference type="PANTHER" id="PTHR35811:SF1">
    <property type="entry name" value="HTH OST-TYPE DOMAIN-CONTAINING PROTEIN"/>
    <property type="match status" value="1"/>
</dbReference>
<gene>
    <name evidence="2" type="ORF">KC729_02165</name>
</gene>
<dbReference type="GO" id="GO:0004540">
    <property type="term" value="F:RNA nuclease activity"/>
    <property type="evidence" value="ECO:0007669"/>
    <property type="project" value="InterPro"/>
</dbReference>
<name>A0A956LXN3_UNCEI</name>
<feature type="domain" description="HTH OST-type" evidence="1">
    <location>
        <begin position="181"/>
        <end position="257"/>
    </location>
</feature>
<dbReference type="InterPro" id="IPR025605">
    <property type="entry name" value="OST-HTH/LOTUS_dom"/>
</dbReference>
<dbReference type="Pfam" id="PF12872">
    <property type="entry name" value="OST-HTH"/>
    <property type="match status" value="1"/>
</dbReference>
<evidence type="ECO:0000313" key="2">
    <source>
        <dbReference type="EMBL" id="MCA9726457.1"/>
    </source>
</evidence>
<reference evidence="2" key="1">
    <citation type="submission" date="2020-04" db="EMBL/GenBank/DDBJ databases">
        <authorList>
            <person name="Zhang T."/>
        </authorList>
    </citation>
    <scope>NUCLEOTIDE SEQUENCE</scope>
    <source>
        <strain evidence="2">HKST-UBA01</strain>
    </source>
</reference>
<dbReference type="Gene3D" id="3.40.50.1010">
    <property type="entry name" value="5'-nuclease"/>
    <property type="match status" value="1"/>
</dbReference>
<dbReference type="AlphaFoldDB" id="A0A956LXN3"/>
<evidence type="ECO:0000313" key="3">
    <source>
        <dbReference type="Proteomes" id="UP000697710"/>
    </source>
</evidence>